<dbReference type="Pfam" id="PF00294">
    <property type="entry name" value="PfkB"/>
    <property type="match status" value="1"/>
</dbReference>
<dbReference type="NCBIfam" id="TIGR04382">
    <property type="entry name" value="myo_inos_iolC_N"/>
    <property type="match status" value="1"/>
</dbReference>
<dbReference type="PROSITE" id="PS00584">
    <property type="entry name" value="PFKB_KINASES_2"/>
    <property type="match status" value="1"/>
</dbReference>
<keyword evidence="5" id="KW-0067">ATP-binding</keyword>
<keyword evidence="4 7" id="KW-0418">Kinase</keyword>
<evidence type="ECO:0000313" key="8">
    <source>
        <dbReference type="Proteomes" id="UP000316092"/>
    </source>
</evidence>
<name>A0A553UNN3_9DEIO</name>
<dbReference type="CDD" id="cd01166">
    <property type="entry name" value="KdgK"/>
    <property type="match status" value="1"/>
</dbReference>
<comment type="caution">
    <text evidence="7">The sequence shown here is derived from an EMBL/GenBank/DDBJ whole genome shotgun (WGS) entry which is preliminary data.</text>
</comment>
<feature type="domain" description="Carbohydrate kinase PfkB" evidence="6">
    <location>
        <begin position="2"/>
        <end position="312"/>
    </location>
</feature>
<dbReference type="PANTHER" id="PTHR43085">
    <property type="entry name" value="HEXOKINASE FAMILY MEMBER"/>
    <property type="match status" value="1"/>
</dbReference>
<dbReference type="PANTHER" id="PTHR43085:SF49">
    <property type="entry name" value="5-DEHYDRO-2-DEOXYGLUCONOKINASE"/>
    <property type="match status" value="1"/>
</dbReference>
<evidence type="ECO:0000256" key="2">
    <source>
        <dbReference type="ARBA" id="ARBA00022679"/>
    </source>
</evidence>
<dbReference type="GO" id="GO:0047590">
    <property type="term" value="F:5-dehydro-2-deoxygluconokinase activity"/>
    <property type="evidence" value="ECO:0007669"/>
    <property type="project" value="UniProtKB-EC"/>
</dbReference>
<dbReference type="EMBL" id="VKDB01000020">
    <property type="protein sequence ID" value="TSA81822.1"/>
    <property type="molecule type" value="Genomic_DNA"/>
</dbReference>
<reference evidence="7 8" key="1">
    <citation type="submission" date="2019-07" db="EMBL/GenBank/DDBJ databases">
        <title>Deinococcus detaillus sp. nov., isolated from humus soil in Antarctica.</title>
        <authorList>
            <person name="Zhang K."/>
        </authorList>
    </citation>
    <scope>NUCLEOTIDE SEQUENCE [LARGE SCALE GENOMIC DNA]</scope>
    <source>
        <strain evidence="7 8">H1</strain>
    </source>
</reference>
<comment type="similarity">
    <text evidence="1">Belongs to the carbohydrate kinase PfkB family.</text>
</comment>
<dbReference type="InterPro" id="IPR002173">
    <property type="entry name" value="Carboh/pur_kinase_PfkB_CS"/>
</dbReference>
<dbReference type="Gene3D" id="3.40.1190.20">
    <property type="match status" value="1"/>
</dbReference>
<keyword evidence="8" id="KW-1185">Reference proteome</keyword>
<evidence type="ECO:0000256" key="1">
    <source>
        <dbReference type="ARBA" id="ARBA00010688"/>
    </source>
</evidence>
<gene>
    <name evidence="7" type="primary">iolC</name>
    <name evidence="7" type="ORF">FNU79_14655</name>
</gene>
<organism evidence="7 8">
    <name type="scientific">Deinococcus detaillensis</name>
    <dbReference type="NCBI Taxonomy" id="2592048"/>
    <lineage>
        <taxon>Bacteria</taxon>
        <taxon>Thermotogati</taxon>
        <taxon>Deinococcota</taxon>
        <taxon>Deinococci</taxon>
        <taxon>Deinococcales</taxon>
        <taxon>Deinococcaceae</taxon>
        <taxon>Deinococcus</taxon>
    </lineage>
</organism>
<evidence type="ECO:0000313" key="7">
    <source>
        <dbReference type="EMBL" id="TSA81822.1"/>
    </source>
</evidence>
<keyword evidence="3" id="KW-0547">Nucleotide-binding</keyword>
<dbReference type="InterPro" id="IPR029056">
    <property type="entry name" value="Ribokinase-like"/>
</dbReference>
<evidence type="ECO:0000259" key="6">
    <source>
        <dbReference type="Pfam" id="PF00294"/>
    </source>
</evidence>
<proteinExistence type="inferred from homology"/>
<sequence length="335" mass="35499">MGRCSIDLYSNNVGAAFPDIQQFNAYLGGSPLNIAVGASRLGVKAALLTAVGEDQVGDFVLAGLEREKVDTRYIPRKPGTRTPAVLLAILPPDKFPITFYRDNPADTQLSIADVSAAPIEQARALVINGSALAREPSRSATLSAARRAKSAGVTVYLDLDFRADQWPDPMAFGLNVRAVLRDVDVILGTEEEINAALLTNSSQVVVKHSQYTAPEIAGDLEANTTALLAEVGVVIRKEGARGCTVFERGRSPLPVLGFPVEIISVLGAGDAFAGGLIAGRLRGLNWQEAARLGNACGAVVVGEIGCSHFAPTWDEAQAVINRQSIQRPISKENKS</sequence>
<dbReference type="AlphaFoldDB" id="A0A553UNN3"/>
<dbReference type="OrthoDB" id="9813569at2"/>
<keyword evidence="2 7" id="KW-0808">Transferase</keyword>
<accession>A0A553UNN3</accession>
<dbReference type="Proteomes" id="UP000316092">
    <property type="component" value="Unassembled WGS sequence"/>
</dbReference>
<dbReference type="GO" id="GO:0005524">
    <property type="term" value="F:ATP binding"/>
    <property type="evidence" value="ECO:0007669"/>
    <property type="project" value="UniProtKB-KW"/>
</dbReference>
<dbReference type="EC" id="2.7.1.92" evidence="7"/>
<evidence type="ECO:0000256" key="3">
    <source>
        <dbReference type="ARBA" id="ARBA00022741"/>
    </source>
</evidence>
<protein>
    <submittedName>
        <fullName evidence="7">5-dehydro-2-deoxygluconokinase</fullName>
        <ecNumber evidence="7">2.7.1.92</ecNumber>
    </submittedName>
</protein>
<dbReference type="InterPro" id="IPR050306">
    <property type="entry name" value="PfkB_Carbo_kinase"/>
</dbReference>
<dbReference type="InterPro" id="IPR011611">
    <property type="entry name" value="PfkB_dom"/>
</dbReference>
<dbReference type="SUPFAM" id="SSF53613">
    <property type="entry name" value="Ribokinase-like"/>
    <property type="match status" value="1"/>
</dbReference>
<dbReference type="InterPro" id="IPR030830">
    <property type="entry name" value="Myo_inos_IolC"/>
</dbReference>
<evidence type="ECO:0000256" key="4">
    <source>
        <dbReference type="ARBA" id="ARBA00022777"/>
    </source>
</evidence>
<dbReference type="InterPro" id="IPR023314">
    <property type="entry name" value="Myo_inos_IolC-like_sf"/>
</dbReference>
<dbReference type="Gene3D" id="2.20.150.10">
    <property type="entry name" value="putative 5-dehydro-2- deoxygluconokinase"/>
    <property type="match status" value="1"/>
</dbReference>
<evidence type="ECO:0000256" key="5">
    <source>
        <dbReference type="ARBA" id="ARBA00022840"/>
    </source>
</evidence>